<sequence length="65" mass="7757">MNTPFRTYVLFQARKKSPDRTLNQFPFLLKINIQLLYRLNVKQFKGKERIIYVSACGFSLFLLNN</sequence>
<dbReference type="EMBL" id="CP030150">
    <property type="protein sequence ID" value="AWX71688.1"/>
    <property type="molecule type" value="Genomic_DNA"/>
</dbReference>
<name>A0ABC8D3Q0_BACVE</name>
<dbReference type="AlphaFoldDB" id="A0ABC8D3Q0"/>
<organism evidence="1 2">
    <name type="scientific">Bacillus velezensis</name>
    <dbReference type="NCBI Taxonomy" id="492670"/>
    <lineage>
        <taxon>Bacteria</taxon>
        <taxon>Bacillati</taxon>
        <taxon>Bacillota</taxon>
        <taxon>Bacilli</taxon>
        <taxon>Bacillales</taxon>
        <taxon>Bacillaceae</taxon>
        <taxon>Bacillus</taxon>
        <taxon>Bacillus amyloliquefaciens group</taxon>
    </lineage>
</organism>
<reference evidence="1 2" key="1">
    <citation type="submission" date="2018-06" db="EMBL/GenBank/DDBJ databases">
        <title>Complete Genome Sequence of Bacillus velezensis DSYZ, a Plant Growth-Promoting Rhizobacterium with Antifungal Activity.</title>
        <authorList>
            <person name="Du B."/>
            <person name="Ding Y."/>
            <person name="Liu K."/>
            <person name="Yao L."/>
            <person name="Wang C."/>
            <person name="Li H."/>
            <person name="Liu H."/>
        </authorList>
    </citation>
    <scope>NUCLEOTIDE SEQUENCE [LARGE SCALE GENOMIC DNA]</scope>
    <source>
        <strain evidence="1 2">DSYZ</strain>
    </source>
</reference>
<proteinExistence type="predicted"/>
<evidence type="ECO:0000313" key="1">
    <source>
        <dbReference type="EMBL" id="AWX71688.1"/>
    </source>
</evidence>
<accession>A0ABC8D3Q0</accession>
<evidence type="ECO:0000313" key="2">
    <source>
        <dbReference type="Proteomes" id="UP000250069"/>
    </source>
</evidence>
<dbReference type="Proteomes" id="UP000250069">
    <property type="component" value="Chromosome"/>
</dbReference>
<gene>
    <name evidence="1" type="ORF">BVDSYZ_06520</name>
</gene>
<protein>
    <submittedName>
        <fullName evidence="1">Uncharacterized protein</fullName>
    </submittedName>
</protein>